<dbReference type="Pfam" id="PF14561">
    <property type="entry name" value="TPR_20"/>
    <property type="match status" value="1"/>
</dbReference>
<accession>A0A556AVX7</accession>
<dbReference type="InterPro" id="IPR036249">
    <property type="entry name" value="Thioredoxin-like_sf"/>
</dbReference>
<keyword evidence="3" id="KW-0249">Electron transport</keyword>
<dbReference type="PANTHER" id="PTHR45663">
    <property type="entry name" value="GEO12009P1"/>
    <property type="match status" value="1"/>
</dbReference>
<evidence type="ECO:0000256" key="5">
    <source>
        <dbReference type="ARBA" id="ARBA00023284"/>
    </source>
</evidence>
<name>A0A556AVX7_9BURK</name>
<dbReference type="InterPro" id="IPR017937">
    <property type="entry name" value="Thioredoxin_CS"/>
</dbReference>
<dbReference type="AlphaFoldDB" id="A0A556AVX7"/>
<keyword evidence="5" id="KW-0676">Redox-active center</keyword>
<evidence type="ECO:0000259" key="6">
    <source>
        <dbReference type="PROSITE" id="PS51352"/>
    </source>
</evidence>
<sequence>MDITLENFESDVLLASQQTPVVLQFWAPWCGPCKTLKPVLEKLEQEYGGRFRLAKVNSDDNPEIAAHFQVRSIPFVVAFVDGRPADHFMGLLPEGELRAWLDRFVPPAEDAAPEDEEALAPPEPDPASPEELALAQKVAGAPADLAARLALARLRIERGAWADAMDELLEIVARDRSFENDIGRVTMLDVFEKAAEQPQLVAQYRRRLSTLLF</sequence>
<dbReference type="RefSeq" id="WP_143947444.1">
    <property type="nucleotide sequence ID" value="NZ_BAABMB010000002.1"/>
</dbReference>
<dbReference type="GO" id="GO:0005737">
    <property type="term" value="C:cytoplasm"/>
    <property type="evidence" value="ECO:0007669"/>
    <property type="project" value="TreeGrafter"/>
</dbReference>
<keyword evidence="2" id="KW-0813">Transport</keyword>
<dbReference type="EMBL" id="VLTJ01000011">
    <property type="protein sequence ID" value="TSH97077.1"/>
    <property type="molecule type" value="Genomic_DNA"/>
</dbReference>
<dbReference type="PROSITE" id="PS51352">
    <property type="entry name" value="THIOREDOXIN_2"/>
    <property type="match status" value="1"/>
</dbReference>
<feature type="domain" description="Thioredoxin" evidence="6">
    <location>
        <begin position="1"/>
        <end position="106"/>
    </location>
</feature>
<dbReference type="Gene3D" id="1.25.40.10">
    <property type="entry name" value="Tetratricopeptide repeat domain"/>
    <property type="match status" value="1"/>
</dbReference>
<protein>
    <submittedName>
        <fullName evidence="7">Tetratricopeptide repeat protein</fullName>
    </submittedName>
</protein>
<dbReference type="Gene3D" id="3.40.30.10">
    <property type="entry name" value="Glutaredoxin"/>
    <property type="match status" value="1"/>
</dbReference>
<dbReference type="FunFam" id="3.40.30.10:FF:000001">
    <property type="entry name" value="Thioredoxin"/>
    <property type="match status" value="1"/>
</dbReference>
<dbReference type="PROSITE" id="PS00194">
    <property type="entry name" value="THIOREDOXIN_1"/>
    <property type="match status" value="1"/>
</dbReference>
<evidence type="ECO:0000256" key="3">
    <source>
        <dbReference type="ARBA" id="ARBA00022982"/>
    </source>
</evidence>
<reference evidence="7 8" key="1">
    <citation type="submission" date="2019-07" db="EMBL/GenBank/DDBJ databases">
        <title>Qingshengfaniella alkalisoli gen. nov., sp. nov., isolated from saline soil.</title>
        <authorList>
            <person name="Xu L."/>
            <person name="Huang X.-X."/>
            <person name="Sun J.-Q."/>
        </authorList>
    </citation>
    <scope>NUCLEOTIDE SEQUENCE [LARGE SCALE GENOMIC DNA]</scope>
    <source>
        <strain evidence="7 8">DSM 27279</strain>
    </source>
</reference>
<evidence type="ECO:0000313" key="7">
    <source>
        <dbReference type="EMBL" id="TSH97077.1"/>
    </source>
</evidence>
<dbReference type="OrthoDB" id="9790390at2"/>
<dbReference type="SUPFAM" id="SSF52833">
    <property type="entry name" value="Thioredoxin-like"/>
    <property type="match status" value="1"/>
</dbReference>
<dbReference type="Proteomes" id="UP000318405">
    <property type="component" value="Unassembled WGS sequence"/>
</dbReference>
<dbReference type="GO" id="GO:0006950">
    <property type="term" value="P:response to stress"/>
    <property type="evidence" value="ECO:0007669"/>
    <property type="project" value="UniProtKB-ARBA"/>
</dbReference>
<organism evidence="7 8">
    <name type="scientific">Verticiella sediminum</name>
    <dbReference type="NCBI Taxonomy" id="1247510"/>
    <lineage>
        <taxon>Bacteria</taxon>
        <taxon>Pseudomonadati</taxon>
        <taxon>Pseudomonadota</taxon>
        <taxon>Betaproteobacteria</taxon>
        <taxon>Burkholderiales</taxon>
        <taxon>Alcaligenaceae</taxon>
        <taxon>Verticiella</taxon>
    </lineage>
</organism>
<dbReference type="Pfam" id="PF00085">
    <property type="entry name" value="Thioredoxin"/>
    <property type="match status" value="1"/>
</dbReference>
<evidence type="ECO:0000256" key="4">
    <source>
        <dbReference type="ARBA" id="ARBA00023157"/>
    </source>
</evidence>
<dbReference type="CDD" id="cd02956">
    <property type="entry name" value="ybbN"/>
    <property type="match status" value="1"/>
</dbReference>
<proteinExistence type="inferred from homology"/>
<dbReference type="GO" id="GO:0015035">
    <property type="term" value="F:protein-disulfide reductase activity"/>
    <property type="evidence" value="ECO:0007669"/>
    <property type="project" value="UniProtKB-ARBA"/>
</dbReference>
<dbReference type="InterPro" id="IPR013766">
    <property type="entry name" value="Thioredoxin_domain"/>
</dbReference>
<keyword evidence="8" id="KW-1185">Reference proteome</keyword>
<keyword evidence="4" id="KW-1015">Disulfide bond</keyword>
<gene>
    <name evidence="7" type="ORF">FOZ76_07070</name>
</gene>
<dbReference type="PANTHER" id="PTHR45663:SF11">
    <property type="entry name" value="GEO12009P1"/>
    <property type="match status" value="1"/>
</dbReference>
<evidence type="ECO:0000256" key="2">
    <source>
        <dbReference type="ARBA" id="ARBA00022448"/>
    </source>
</evidence>
<evidence type="ECO:0000313" key="8">
    <source>
        <dbReference type="Proteomes" id="UP000318405"/>
    </source>
</evidence>
<comment type="caution">
    <text evidence="7">The sequence shown here is derived from an EMBL/GenBank/DDBJ whole genome shotgun (WGS) entry which is preliminary data.</text>
</comment>
<comment type="similarity">
    <text evidence="1">Belongs to the thioredoxin family.</text>
</comment>
<dbReference type="InterPro" id="IPR011990">
    <property type="entry name" value="TPR-like_helical_dom_sf"/>
</dbReference>
<evidence type="ECO:0000256" key="1">
    <source>
        <dbReference type="ARBA" id="ARBA00008987"/>
    </source>
</evidence>